<dbReference type="InterPro" id="IPR018584">
    <property type="entry name" value="GT87"/>
</dbReference>
<dbReference type="Pfam" id="PF09594">
    <property type="entry name" value="GT87"/>
    <property type="match status" value="1"/>
</dbReference>
<dbReference type="AlphaFoldDB" id="A0A2H5Y8V1"/>
<dbReference type="GO" id="GO:0016758">
    <property type="term" value="F:hexosyltransferase activity"/>
    <property type="evidence" value="ECO:0007669"/>
    <property type="project" value="InterPro"/>
</dbReference>
<sequence>MKDKIWIALVAITGIVAVISLGRILTKPKSGIDFYSLIWYPGHWVWRGADPYGAALERRIPALPIYYWDGAVNTEFPMPVEPMPTNLAPLVLFLAPLARFSWPTAMNIWTIVNMGMAVLFVWSVMRFVGHRLLSREGLLILLLFFSLIATREVIETGQTTLFVLACMMLALVVGSSSQSIGGILLGMALSKYSLTFPGALYFLHKRWYRGFTVSIGVQLVGLLILAVITQTPPPIILAENLRMMLMHRQMPGLHLSATLLNGGGLATSIAGIALSAGLVILLGFWYRSAYGRGQLADIVLLVIVMQWNLLILPHRRYDHVAEIVFLALMTLWTGSDSGWRFGKRTTIGLQLFAALAASVWIFPLYYLLGEHLYMNLFASCSLTALVVSIWLLFRTRSVYSSPTENPIPGEVASLAKR</sequence>
<evidence type="ECO:0000256" key="2">
    <source>
        <dbReference type="ARBA" id="ARBA00022475"/>
    </source>
</evidence>
<evidence type="ECO:0000256" key="5">
    <source>
        <dbReference type="ARBA" id="ARBA00022989"/>
    </source>
</evidence>
<feature type="transmembrane region" description="Helical" evidence="8">
    <location>
        <begin position="137"/>
        <end position="154"/>
    </location>
</feature>
<feature type="transmembrane region" description="Helical" evidence="8">
    <location>
        <begin position="108"/>
        <end position="125"/>
    </location>
</feature>
<keyword evidence="3" id="KW-0808">Transferase</keyword>
<organism evidence="9 10">
    <name type="scientific">Candidatus Thermoflexus japonica</name>
    <dbReference type="NCBI Taxonomy" id="2035417"/>
    <lineage>
        <taxon>Bacteria</taxon>
        <taxon>Bacillati</taxon>
        <taxon>Chloroflexota</taxon>
        <taxon>Thermoflexia</taxon>
        <taxon>Thermoflexales</taxon>
        <taxon>Thermoflexaceae</taxon>
        <taxon>Thermoflexus</taxon>
    </lineage>
</organism>
<evidence type="ECO:0000256" key="6">
    <source>
        <dbReference type="ARBA" id="ARBA00023136"/>
    </source>
</evidence>
<keyword evidence="6 8" id="KW-0472">Membrane</keyword>
<dbReference type="EMBL" id="BEHY01000077">
    <property type="protein sequence ID" value="GBD09884.1"/>
    <property type="molecule type" value="Genomic_DNA"/>
</dbReference>
<feature type="transmembrane region" description="Helical" evidence="8">
    <location>
        <begin position="265"/>
        <end position="286"/>
    </location>
</feature>
<evidence type="ECO:0000313" key="10">
    <source>
        <dbReference type="Proteomes" id="UP000236642"/>
    </source>
</evidence>
<evidence type="ECO:0008006" key="11">
    <source>
        <dbReference type="Google" id="ProtNLM"/>
    </source>
</evidence>
<evidence type="ECO:0000256" key="4">
    <source>
        <dbReference type="ARBA" id="ARBA00022692"/>
    </source>
</evidence>
<name>A0A2H5Y8V1_9CHLR</name>
<accession>A0A2H5Y8V1</accession>
<feature type="transmembrane region" description="Helical" evidence="8">
    <location>
        <begin position="207"/>
        <end position="228"/>
    </location>
</feature>
<keyword evidence="4 8" id="KW-0812">Transmembrane</keyword>
<comment type="similarity">
    <text evidence="7">Belongs to the glycosyltransferase 87 family.</text>
</comment>
<evidence type="ECO:0000256" key="3">
    <source>
        <dbReference type="ARBA" id="ARBA00022679"/>
    </source>
</evidence>
<reference evidence="10" key="1">
    <citation type="submission" date="2017-09" db="EMBL/GenBank/DDBJ databases">
        <title>Metaegenomics of thermophilic ammonia-oxidizing enrichment culture.</title>
        <authorList>
            <person name="Kato S."/>
            <person name="Suzuki K."/>
        </authorList>
    </citation>
    <scope>NUCLEOTIDE SEQUENCE [LARGE SCALE GENOMIC DNA]</scope>
</reference>
<keyword evidence="2" id="KW-1003">Cell membrane</keyword>
<comment type="caution">
    <text evidence="9">The sequence shown here is derived from an EMBL/GenBank/DDBJ whole genome shotgun (WGS) entry which is preliminary data.</text>
</comment>
<feature type="transmembrane region" description="Helical" evidence="8">
    <location>
        <begin position="6"/>
        <end position="25"/>
    </location>
</feature>
<evidence type="ECO:0000313" key="9">
    <source>
        <dbReference type="EMBL" id="GBD09884.1"/>
    </source>
</evidence>
<evidence type="ECO:0000256" key="7">
    <source>
        <dbReference type="ARBA" id="ARBA00024033"/>
    </source>
</evidence>
<dbReference type="GO" id="GO:0005886">
    <property type="term" value="C:plasma membrane"/>
    <property type="evidence" value="ECO:0007669"/>
    <property type="project" value="UniProtKB-SubCell"/>
</dbReference>
<evidence type="ECO:0000256" key="8">
    <source>
        <dbReference type="SAM" id="Phobius"/>
    </source>
</evidence>
<gene>
    <name evidence="9" type="ORF">HRbin22_02146</name>
</gene>
<comment type="subcellular location">
    <subcellularLocation>
        <location evidence="1">Cell membrane</location>
        <topology evidence="1">Multi-pass membrane protein</topology>
    </subcellularLocation>
</comment>
<protein>
    <recommendedName>
        <fullName evidence="11">DUF2029 domain-containing protein</fullName>
    </recommendedName>
</protein>
<evidence type="ECO:0000256" key="1">
    <source>
        <dbReference type="ARBA" id="ARBA00004651"/>
    </source>
</evidence>
<feature type="transmembrane region" description="Helical" evidence="8">
    <location>
        <begin position="160"/>
        <end position="186"/>
    </location>
</feature>
<feature type="transmembrane region" description="Helical" evidence="8">
    <location>
        <begin position="347"/>
        <end position="366"/>
    </location>
</feature>
<dbReference type="Proteomes" id="UP000236642">
    <property type="component" value="Unassembled WGS sequence"/>
</dbReference>
<feature type="transmembrane region" description="Helical" evidence="8">
    <location>
        <begin position="372"/>
        <end position="393"/>
    </location>
</feature>
<proteinExistence type="inferred from homology"/>
<keyword evidence="5 8" id="KW-1133">Transmembrane helix</keyword>